<proteinExistence type="predicted"/>
<dbReference type="InterPro" id="IPR036250">
    <property type="entry name" value="AcylCo_DH-like_C"/>
</dbReference>
<dbReference type="Pfam" id="PF08028">
    <property type="entry name" value="Acyl-CoA_dh_2"/>
    <property type="match status" value="1"/>
</dbReference>
<evidence type="ECO:0000256" key="2">
    <source>
        <dbReference type="SAM" id="MobiDB-lite"/>
    </source>
</evidence>
<evidence type="ECO:0000256" key="1">
    <source>
        <dbReference type="ARBA" id="ARBA00023002"/>
    </source>
</evidence>
<dbReference type="InterPro" id="IPR037069">
    <property type="entry name" value="AcylCoA_DH/ox_N_sf"/>
</dbReference>
<keyword evidence="5" id="KW-0503">Monooxygenase</keyword>
<dbReference type="InterPro" id="IPR013107">
    <property type="entry name" value="Acyl-CoA_DH_C"/>
</dbReference>
<feature type="region of interest" description="Disordered" evidence="2">
    <location>
        <begin position="391"/>
        <end position="412"/>
    </location>
</feature>
<dbReference type="InterPro" id="IPR009100">
    <property type="entry name" value="AcylCoA_DH/oxidase_NM_dom_sf"/>
</dbReference>
<sequence>MTPENPGTASAKASVLAVVKNLADGAIARDLTRELPREQVRAVVEAGFSRLRIPKELGGDGLTIPEWGDVLIELAAADSNIPQIFRGHIAFVEDIVHRPDDDYRKLWLGRLLDGEMVGNAWAEAGPTAMGQKNTLFTWKDDELTVSGQKHYTTGSIFADWADVSGIHQEQSVAGFVSIHQTGVTVQDNWDGFGQRTTGTGTLFLDEARVDPRDVAPLGDRIRYQAALYQWILLVVQAGIAVAVERDITEAVRTRSRNYSHSSADLAKDDPNIQSIVGEISSIAYTARALTRGVAEALQRASETGVAGRDSEEDREANLVAEIRSEQAQVMLSELVPRSATLLFNALGASAASVGRGLDRHWRNSRTVASHNPVIFKQRAIGDWLLNGTPPPVDWNVGTPPTTKTATTDPERP</sequence>
<evidence type="ECO:0000313" key="6">
    <source>
        <dbReference type="Proteomes" id="UP000195755"/>
    </source>
</evidence>
<dbReference type="Gene3D" id="1.20.140.10">
    <property type="entry name" value="Butyryl-CoA Dehydrogenase, subunit A, domain 3"/>
    <property type="match status" value="1"/>
</dbReference>
<dbReference type="KEGG" id="salj:SMD11_1394"/>
<dbReference type="InterPro" id="IPR046373">
    <property type="entry name" value="Acyl-CoA_Oxase/DH_mid-dom_sf"/>
</dbReference>
<organism evidence="5 6">
    <name type="scientific">Streptomyces albireticuli</name>
    <dbReference type="NCBI Taxonomy" id="1940"/>
    <lineage>
        <taxon>Bacteria</taxon>
        <taxon>Bacillati</taxon>
        <taxon>Actinomycetota</taxon>
        <taxon>Actinomycetes</taxon>
        <taxon>Kitasatosporales</taxon>
        <taxon>Streptomycetaceae</taxon>
        <taxon>Streptomyces</taxon>
    </lineage>
</organism>
<dbReference type="Pfam" id="PF02771">
    <property type="entry name" value="Acyl-CoA_dh_N"/>
    <property type="match status" value="1"/>
</dbReference>
<dbReference type="AlphaFoldDB" id="A0A1Z2KYC1"/>
<dbReference type="PANTHER" id="PTHR43884">
    <property type="entry name" value="ACYL-COA DEHYDROGENASE"/>
    <property type="match status" value="1"/>
</dbReference>
<dbReference type="GO" id="GO:0006552">
    <property type="term" value="P:L-leucine catabolic process"/>
    <property type="evidence" value="ECO:0007669"/>
    <property type="project" value="TreeGrafter"/>
</dbReference>
<dbReference type="Gene3D" id="2.40.110.10">
    <property type="entry name" value="Butyryl-CoA Dehydrogenase, subunit A, domain 2"/>
    <property type="match status" value="1"/>
</dbReference>
<dbReference type="Gene3D" id="1.10.540.10">
    <property type="entry name" value="Acyl-CoA dehydrogenase/oxidase, N-terminal domain"/>
    <property type="match status" value="1"/>
</dbReference>
<dbReference type="EMBL" id="CP021744">
    <property type="protein sequence ID" value="ARZ67055.1"/>
    <property type="molecule type" value="Genomic_DNA"/>
</dbReference>
<dbReference type="GO" id="GO:0050660">
    <property type="term" value="F:flavin adenine dinucleotide binding"/>
    <property type="evidence" value="ECO:0007669"/>
    <property type="project" value="InterPro"/>
</dbReference>
<dbReference type="OrthoDB" id="571684at2"/>
<keyword evidence="1" id="KW-0560">Oxidoreductase</keyword>
<dbReference type="SUPFAM" id="SSF47203">
    <property type="entry name" value="Acyl-CoA dehydrogenase C-terminal domain-like"/>
    <property type="match status" value="1"/>
</dbReference>
<dbReference type="SUPFAM" id="SSF56645">
    <property type="entry name" value="Acyl-CoA dehydrogenase NM domain-like"/>
    <property type="match status" value="1"/>
</dbReference>
<feature type="domain" description="Acyl-CoA dehydrogenase/oxidase N-terminal" evidence="3">
    <location>
        <begin position="20"/>
        <end position="115"/>
    </location>
</feature>
<feature type="domain" description="Acyl-CoA dehydrogenase C-terminal" evidence="4">
    <location>
        <begin position="236"/>
        <end position="371"/>
    </location>
</feature>
<gene>
    <name evidence="5" type="ORF">SMD11_1394</name>
</gene>
<reference evidence="5 6" key="1">
    <citation type="submission" date="2017-06" db="EMBL/GenBank/DDBJ databases">
        <title>Streptomyces albireticuli Genome sequencing and assembly.</title>
        <authorList>
            <person name="Wang Y."/>
            <person name="Du B."/>
            <person name="Ding Y."/>
            <person name="Liu H."/>
            <person name="Hou Q."/>
            <person name="Liu K."/>
            <person name="Yao L."/>
            <person name="Wang C."/>
        </authorList>
    </citation>
    <scope>NUCLEOTIDE SEQUENCE [LARGE SCALE GENOMIC DNA]</scope>
    <source>
        <strain evidence="5 6">MDJK11</strain>
    </source>
</reference>
<name>A0A1Z2KYC1_9ACTN</name>
<protein>
    <submittedName>
        <fullName evidence="5">Monooxygenase</fullName>
    </submittedName>
</protein>
<dbReference type="InterPro" id="IPR013786">
    <property type="entry name" value="AcylCoA_DH/ox_N"/>
</dbReference>
<evidence type="ECO:0000259" key="3">
    <source>
        <dbReference type="Pfam" id="PF02771"/>
    </source>
</evidence>
<evidence type="ECO:0000259" key="4">
    <source>
        <dbReference type="Pfam" id="PF08028"/>
    </source>
</evidence>
<evidence type="ECO:0000313" key="5">
    <source>
        <dbReference type="EMBL" id="ARZ67055.1"/>
    </source>
</evidence>
<dbReference type="GO" id="GO:0008470">
    <property type="term" value="F:3-methylbutanoyl-CoA dehydrogenase activity"/>
    <property type="evidence" value="ECO:0007669"/>
    <property type="project" value="TreeGrafter"/>
</dbReference>
<dbReference type="RefSeq" id="WP_087925572.1">
    <property type="nucleotide sequence ID" value="NZ_CP021744.1"/>
</dbReference>
<feature type="compositionally biased region" description="Low complexity" evidence="2">
    <location>
        <begin position="398"/>
        <end position="412"/>
    </location>
</feature>
<dbReference type="GO" id="GO:0004497">
    <property type="term" value="F:monooxygenase activity"/>
    <property type="evidence" value="ECO:0007669"/>
    <property type="project" value="UniProtKB-KW"/>
</dbReference>
<dbReference type="Proteomes" id="UP000195755">
    <property type="component" value="Chromosome"/>
</dbReference>
<dbReference type="PIRSF" id="PIRSF016578">
    <property type="entry name" value="HsaA"/>
    <property type="match status" value="1"/>
</dbReference>
<accession>A0A1Z2KYC1</accession>
<dbReference type="PANTHER" id="PTHR43884:SF12">
    <property type="entry name" value="ISOVALERYL-COA DEHYDROGENASE, MITOCHONDRIAL-RELATED"/>
    <property type="match status" value="1"/>
</dbReference>